<evidence type="ECO:0000313" key="3">
    <source>
        <dbReference type="Proteomes" id="UP000298631"/>
    </source>
</evidence>
<gene>
    <name evidence="2" type="ORF">EOK75_14510</name>
</gene>
<keyword evidence="1" id="KW-0732">Signal</keyword>
<dbReference type="OrthoDB" id="7851370at2"/>
<evidence type="ECO:0000313" key="2">
    <source>
        <dbReference type="EMBL" id="QCO57003.1"/>
    </source>
</evidence>
<sequence>MNINILASCTLALGLMGCSGNSLNNPLIFPEEITPGEPTDEGDGTAITASSPVVVPDDLAFNLANAKIIRGTGGDPDTLLVNISALDATPIEATWQRRPALDIPGYQAFAVQEDALDRLFIGLAATSADGSASAVLAGDGGQFGSYFSGTKYDREGAYTPPDATAEGPGRGQVSYTGKYAGLLNGGGAGDDLLPIPAGRPAAPSEAPTQATQITGDVFVNANFADDVVNGIVKNRNAIDLDITSDVGSANHNDGTGVRMEDLNMVPTAILANGTFGADLERGPIKKVVGTYGGAFGGTDASSIAGGVHVTDVYNGAGEKIENALERGVFVLDQCGVTASGGDCIGTAP</sequence>
<geneLocation type="plasmid" evidence="2 3">
    <name>unnamed1</name>
</geneLocation>
<protein>
    <submittedName>
        <fullName evidence="2">Thymidylate synthase</fullName>
    </submittedName>
</protein>
<feature type="signal peptide" evidence="1">
    <location>
        <begin position="1"/>
        <end position="24"/>
    </location>
</feature>
<keyword evidence="3" id="KW-1185">Reference proteome</keyword>
<dbReference type="RefSeq" id="WP_137194811.1">
    <property type="nucleotide sequence ID" value="NZ_CP039965.1"/>
</dbReference>
<name>A0A4P8EJH5_9RHOB</name>
<accession>A0A4P8EJH5</accession>
<keyword evidence="2" id="KW-0614">Plasmid</keyword>
<dbReference type="AlphaFoldDB" id="A0A4P8EJH5"/>
<evidence type="ECO:0000256" key="1">
    <source>
        <dbReference type="SAM" id="SignalP"/>
    </source>
</evidence>
<reference evidence="2 3" key="1">
    <citation type="submission" date="2019-05" db="EMBL/GenBank/DDBJ databases">
        <title>Pseudorhodobacter turbinis sp. nov., isolated from the gut of the Korean turban shell.</title>
        <authorList>
            <person name="Jeong Y.-S."/>
            <person name="Kang W.-R."/>
            <person name="Bae J.-W."/>
        </authorList>
    </citation>
    <scope>NUCLEOTIDE SEQUENCE [LARGE SCALE GENOMIC DNA]</scope>
    <source>
        <strain evidence="2 3">S12M18</strain>
        <plasmid evidence="2 3">unnamed1</plasmid>
    </source>
</reference>
<organism evidence="2 3">
    <name type="scientific">Pseudorhodobacter turbinis</name>
    <dbReference type="NCBI Taxonomy" id="2500533"/>
    <lineage>
        <taxon>Bacteria</taxon>
        <taxon>Pseudomonadati</taxon>
        <taxon>Pseudomonadota</taxon>
        <taxon>Alphaproteobacteria</taxon>
        <taxon>Rhodobacterales</taxon>
        <taxon>Paracoccaceae</taxon>
        <taxon>Pseudorhodobacter</taxon>
    </lineage>
</organism>
<proteinExistence type="predicted"/>
<dbReference type="EMBL" id="CP039965">
    <property type="protein sequence ID" value="QCO57003.1"/>
    <property type="molecule type" value="Genomic_DNA"/>
</dbReference>
<dbReference type="Proteomes" id="UP000298631">
    <property type="component" value="Plasmid unnamed1"/>
</dbReference>
<dbReference type="KEGG" id="pseb:EOK75_14510"/>
<dbReference type="Gene3D" id="2.40.160.90">
    <property type="match status" value="1"/>
</dbReference>
<feature type="chain" id="PRO_5020982413" evidence="1">
    <location>
        <begin position="25"/>
        <end position="348"/>
    </location>
</feature>